<dbReference type="InterPro" id="IPR007109">
    <property type="entry name" value="Brix"/>
</dbReference>
<accession>A0AA35W232</accession>
<gene>
    <name evidence="2" type="ORF">GBAR_LOCUS3807</name>
</gene>
<dbReference type="GO" id="GO:0032040">
    <property type="term" value="C:small-subunit processome"/>
    <property type="evidence" value="ECO:0007669"/>
    <property type="project" value="TreeGrafter"/>
</dbReference>
<feature type="domain" description="Brix" evidence="1">
    <location>
        <begin position="85"/>
        <end position="237"/>
    </location>
</feature>
<name>A0AA35W232_GEOBA</name>
<dbReference type="SMART" id="SM00879">
    <property type="entry name" value="Brix"/>
    <property type="match status" value="1"/>
</dbReference>
<proteinExistence type="predicted"/>
<comment type="caution">
    <text evidence="2">The sequence shown here is derived from an EMBL/GenBank/DDBJ whole genome shotgun (WGS) entry which is preliminary data.</text>
</comment>
<dbReference type="Gene3D" id="3.40.50.10480">
    <property type="entry name" value="Probable brix-domain ribosomal biogenesis protein"/>
    <property type="match status" value="1"/>
</dbReference>
<dbReference type="AlphaFoldDB" id="A0AA35W232"/>
<dbReference type="GO" id="GO:0034457">
    <property type="term" value="C:Mpp10 complex"/>
    <property type="evidence" value="ECO:0007669"/>
    <property type="project" value="TreeGrafter"/>
</dbReference>
<keyword evidence="3" id="KW-1185">Reference proteome</keyword>
<keyword evidence="2" id="KW-0687">Ribonucleoprotein</keyword>
<evidence type="ECO:0000313" key="2">
    <source>
        <dbReference type="EMBL" id="CAI8003970.1"/>
    </source>
</evidence>
<dbReference type="PROSITE" id="PS50833">
    <property type="entry name" value="BRIX"/>
    <property type="match status" value="1"/>
</dbReference>
<organism evidence="2 3">
    <name type="scientific">Geodia barretti</name>
    <name type="common">Barrett's horny sponge</name>
    <dbReference type="NCBI Taxonomy" id="519541"/>
    <lineage>
        <taxon>Eukaryota</taxon>
        <taxon>Metazoa</taxon>
        <taxon>Porifera</taxon>
        <taxon>Demospongiae</taxon>
        <taxon>Heteroscleromorpha</taxon>
        <taxon>Tetractinellida</taxon>
        <taxon>Astrophorina</taxon>
        <taxon>Geodiidae</taxon>
        <taxon>Geodia</taxon>
    </lineage>
</organism>
<evidence type="ECO:0000259" key="1">
    <source>
        <dbReference type="PROSITE" id="PS50833"/>
    </source>
</evidence>
<evidence type="ECO:0000313" key="3">
    <source>
        <dbReference type="Proteomes" id="UP001174909"/>
    </source>
</evidence>
<dbReference type="Proteomes" id="UP001174909">
    <property type="component" value="Unassembled WGS sequence"/>
</dbReference>
<reference evidence="2" key="1">
    <citation type="submission" date="2023-03" db="EMBL/GenBank/DDBJ databases">
        <authorList>
            <person name="Steffen K."/>
            <person name="Cardenas P."/>
        </authorList>
    </citation>
    <scope>NUCLEOTIDE SEQUENCE</scope>
</reference>
<dbReference type="SUPFAM" id="SSF52954">
    <property type="entry name" value="Class II aaRS ABD-related"/>
    <property type="match status" value="1"/>
</dbReference>
<dbReference type="GO" id="GO:0030515">
    <property type="term" value="F:snoRNA binding"/>
    <property type="evidence" value="ECO:0007669"/>
    <property type="project" value="TreeGrafter"/>
</dbReference>
<dbReference type="Pfam" id="PF04427">
    <property type="entry name" value="Brix"/>
    <property type="match status" value="1"/>
</dbReference>
<dbReference type="InterPro" id="IPR044281">
    <property type="entry name" value="IMP4/RPF1"/>
</dbReference>
<dbReference type="PANTHER" id="PTHR22734">
    <property type="entry name" value="U3 SMALL NUCLEOLAR RIBONUCLEOPROTEIN PROTEIN IMP4"/>
    <property type="match status" value="1"/>
</dbReference>
<dbReference type="EMBL" id="CASHTH010000549">
    <property type="protein sequence ID" value="CAI8003970.1"/>
    <property type="molecule type" value="Genomic_DNA"/>
</dbReference>
<sequence>MLRRQARLRREYLYRKSLEDKERSILERKRKLRDALEGGRVIPTELQKDALELRKAMKYDDDEREDLAAATHMDDEYVWAGVEDPKIVVTTSHDPSSRLKQFAKELRLIFPNAQRLNRGNYVMSQLVQACVANDVTDLIIIHEHRGDPDGLVVCHLPHGPTASFSLSNTVTLCFLCRHHVYKKSGAKDVELKEVGPRFEMKLYEIKPGTVDQAEVDVEWRLRPFMNTAKKRYKLNTE</sequence>
<protein>
    <submittedName>
        <fullName evidence="2">U3 small nucleolar ribonucleoprotein protein IMP4</fullName>
    </submittedName>
</protein>
<dbReference type="GO" id="GO:0006364">
    <property type="term" value="P:rRNA processing"/>
    <property type="evidence" value="ECO:0007669"/>
    <property type="project" value="InterPro"/>
</dbReference>
<dbReference type="PANTHER" id="PTHR22734:SF2">
    <property type="entry name" value="U3 SMALL NUCLEOLAR RIBONUCLEOPROTEIN PROTEIN IMP4"/>
    <property type="match status" value="1"/>
</dbReference>
<dbReference type="GO" id="GO:0042134">
    <property type="term" value="F:rRNA primary transcript binding"/>
    <property type="evidence" value="ECO:0007669"/>
    <property type="project" value="InterPro"/>
</dbReference>